<dbReference type="AlphaFoldDB" id="A0A3L8PN79"/>
<sequence length="322" mass="34247">MGLVLVVIGARYGPQLLERSEAAVVATSAAEAAEALPGVTSAEATVDQQFRSHRRVLRERLNGSVSPRGEVTINVVLASDLDPEQLAAVLRRIRQDLSDPALARHAVSVNYTQLGSERRIFDGWGVVQPLATRSDDELSRIAGFALDLPDGAWFDLDPATFEQGQFMDAGPPLYDEILGRDVHESFTAGARLDLAAADFLGEAARLTDVAADVLDGPTALYLVGRNDTTVLTTTELPGLNEALRQIAARAAEGDADALDVSFDAERVWTIGGDLDGTVKATLTLDVAGTCANDDLYASFISDAARIFDEQSIEHTIGVAGCP</sequence>
<accession>A0A3L8PN79</accession>
<organism evidence="1 2">
    <name type="scientific">Aeromicrobium phragmitis</name>
    <dbReference type="NCBI Taxonomy" id="2478914"/>
    <lineage>
        <taxon>Bacteria</taxon>
        <taxon>Bacillati</taxon>
        <taxon>Actinomycetota</taxon>
        <taxon>Actinomycetes</taxon>
        <taxon>Propionibacteriales</taxon>
        <taxon>Nocardioidaceae</taxon>
        <taxon>Aeromicrobium</taxon>
    </lineage>
</organism>
<gene>
    <name evidence="1" type="ORF">D9V41_10410</name>
</gene>
<reference evidence="1 2" key="1">
    <citation type="submission" date="2018-10" db="EMBL/GenBank/DDBJ databases">
        <title>Aeromicrobium sp. 9W16Y-2 whole genome shotgun sequence.</title>
        <authorList>
            <person name="Li F."/>
        </authorList>
    </citation>
    <scope>NUCLEOTIDE SEQUENCE [LARGE SCALE GENOMIC DNA]</scope>
    <source>
        <strain evidence="1 2">9W16Y-2</strain>
    </source>
</reference>
<dbReference type="EMBL" id="RDBF01000007">
    <property type="protein sequence ID" value="RLV55502.1"/>
    <property type="molecule type" value="Genomic_DNA"/>
</dbReference>
<dbReference type="Proteomes" id="UP000282515">
    <property type="component" value="Unassembled WGS sequence"/>
</dbReference>
<name>A0A3L8PN79_9ACTN</name>
<evidence type="ECO:0000313" key="1">
    <source>
        <dbReference type="EMBL" id="RLV55502.1"/>
    </source>
</evidence>
<keyword evidence="2" id="KW-1185">Reference proteome</keyword>
<protein>
    <submittedName>
        <fullName evidence="1">Uncharacterized protein</fullName>
    </submittedName>
</protein>
<comment type="caution">
    <text evidence="1">The sequence shown here is derived from an EMBL/GenBank/DDBJ whole genome shotgun (WGS) entry which is preliminary data.</text>
</comment>
<evidence type="ECO:0000313" key="2">
    <source>
        <dbReference type="Proteomes" id="UP000282515"/>
    </source>
</evidence>
<proteinExistence type="predicted"/>